<feature type="domain" description="Cation/H+ exchanger transmembrane" evidence="10">
    <location>
        <begin position="2"/>
        <end position="144"/>
    </location>
</feature>
<gene>
    <name evidence="11" type="ORF">OFLC_LOCUS4806</name>
</gene>
<evidence type="ECO:0000256" key="5">
    <source>
        <dbReference type="ARBA" id="ARBA00023053"/>
    </source>
</evidence>
<protein>
    <submittedName>
        <fullName evidence="13">Na_H_Exchanger domain-containing protein</fullName>
    </submittedName>
</protein>
<evidence type="ECO:0000256" key="4">
    <source>
        <dbReference type="ARBA" id="ARBA00022989"/>
    </source>
</evidence>
<evidence type="ECO:0000313" key="12">
    <source>
        <dbReference type="Proteomes" id="UP000267606"/>
    </source>
</evidence>
<dbReference type="PANTHER" id="PTHR10110:SF187">
    <property type="entry name" value="SODIUM_HYDROGEN EXCHANGER"/>
    <property type="match status" value="1"/>
</dbReference>
<keyword evidence="3 9" id="KW-0812">Transmembrane</keyword>
<dbReference type="InterPro" id="IPR018422">
    <property type="entry name" value="Cation/H_exchanger_CPA1"/>
</dbReference>
<keyword evidence="5" id="KW-0915">Sodium</keyword>
<dbReference type="PANTHER" id="PTHR10110">
    <property type="entry name" value="SODIUM/HYDROGEN EXCHANGER"/>
    <property type="match status" value="1"/>
</dbReference>
<dbReference type="InterPro" id="IPR006153">
    <property type="entry name" value="Cation/H_exchanger_TM"/>
</dbReference>
<feature type="transmembrane region" description="Helical" evidence="9">
    <location>
        <begin position="44"/>
        <end position="71"/>
    </location>
</feature>
<evidence type="ECO:0000259" key="10">
    <source>
        <dbReference type="Pfam" id="PF00999"/>
    </source>
</evidence>
<evidence type="ECO:0000256" key="2">
    <source>
        <dbReference type="ARBA" id="ARBA00022448"/>
    </source>
</evidence>
<name>A0A183HBE4_9BILA</name>
<dbReference type="Proteomes" id="UP000267606">
    <property type="component" value="Unassembled WGS sequence"/>
</dbReference>
<evidence type="ECO:0000256" key="9">
    <source>
        <dbReference type="SAM" id="Phobius"/>
    </source>
</evidence>
<comment type="subcellular location">
    <subcellularLocation>
        <location evidence="1">Membrane</location>
        <topology evidence="1">Multi-pass membrane protein</topology>
    </subcellularLocation>
</comment>
<dbReference type="GO" id="GO:0015386">
    <property type="term" value="F:potassium:proton antiporter activity"/>
    <property type="evidence" value="ECO:0007669"/>
    <property type="project" value="TreeGrafter"/>
</dbReference>
<keyword evidence="7 9" id="KW-0472">Membrane</keyword>
<sequence>MEVESDLYALVFGESVLNDAVAIVLASSVDNFASNKSFFDLEALFAAVVDFLSVFFGSLLLGSIIGCATALITKMTEIKEFPLLESALFILLSYLSFLLAEFVELTGIVAVLFCAICQAHYTYNNLSDEARTRTKQFFELSLFLSRAAHIYPVSAILNIRRKPKIPQRYQHMMLFAGLRGAMAFALAYRNTSTDNRQIMATTTSIVVIVTVLFNGGLTSWFTEYLGIRSLRFYLLNGIKHNLNSSEKKNMH</sequence>
<keyword evidence="4 9" id="KW-1133">Transmembrane helix</keyword>
<keyword evidence="2" id="KW-0813">Transport</keyword>
<dbReference type="EMBL" id="UZAJ01003843">
    <property type="protein sequence ID" value="VDO41116.1"/>
    <property type="molecule type" value="Genomic_DNA"/>
</dbReference>
<organism evidence="13">
    <name type="scientific">Onchocerca flexuosa</name>
    <dbReference type="NCBI Taxonomy" id="387005"/>
    <lineage>
        <taxon>Eukaryota</taxon>
        <taxon>Metazoa</taxon>
        <taxon>Ecdysozoa</taxon>
        <taxon>Nematoda</taxon>
        <taxon>Chromadorea</taxon>
        <taxon>Rhabditida</taxon>
        <taxon>Spirurina</taxon>
        <taxon>Spiruromorpha</taxon>
        <taxon>Filarioidea</taxon>
        <taxon>Onchocercidae</taxon>
        <taxon>Onchocerca</taxon>
    </lineage>
</organism>
<evidence type="ECO:0000256" key="7">
    <source>
        <dbReference type="ARBA" id="ARBA00023136"/>
    </source>
</evidence>
<feature type="transmembrane region" description="Helical" evidence="9">
    <location>
        <begin position="105"/>
        <end position="123"/>
    </location>
</feature>
<evidence type="ECO:0000256" key="8">
    <source>
        <dbReference type="ARBA" id="ARBA00023201"/>
    </source>
</evidence>
<evidence type="ECO:0000256" key="1">
    <source>
        <dbReference type="ARBA" id="ARBA00004141"/>
    </source>
</evidence>
<keyword evidence="8" id="KW-0739">Sodium transport</keyword>
<dbReference type="GO" id="GO:0015385">
    <property type="term" value="F:sodium:proton antiporter activity"/>
    <property type="evidence" value="ECO:0007669"/>
    <property type="project" value="InterPro"/>
</dbReference>
<dbReference type="Gene3D" id="6.10.140.1330">
    <property type="match status" value="1"/>
</dbReference>
<feature type="transmembrane region" description="Helical" evidence="9">
    <location>
        <begin position="200"/>
        <end position="221"/>
    </location>
</feature>
<keyword evidence="12" id="KW-1185">Reference proteome</keyword>
<evidence type="ECO:0000313" key="11">
    <source>
        <dbReference type="EMBL" id="VDO41116.1"/>
    </source>
</evidence>
<feature type="transmembrane region" description="Helical" evidence="9">
    <location>
        <begin position="83"/>
        <end position="99"/>
    </location>
</feature>
<evidence type="ECO:0000313" key="13">
    <source>
        <dbReference type="WBParaSite" id="OFLC_0000480501-mRNA-1"/>
    </source>
</evidence>
<dbReference type="GO" id="GO:0005886">
    <property type="term" value="C:plasma membrane"/>
    <property type="evidence" value="ECO:0007669"/>
    <property type="project" value="TreeGrafter"/>
</dbReference>
<dbReference type="GO" id="GO:0055037">
    <property type="term" value="C:recycling endosome"/>
    <property type="evidence" value="ECO:0007669"/>
    <property type="project" value="TreeGrafter"/>
</dbReference>
<proteinExistence type="predicted"/>
<keyword evidence="6" id="KW-0406">Ion transport</keyword>
<dbReference type="STRING" id="387005.A0A183HBE4"/>
<evidence type="ECO:0000256" key="6">
    <source>
        <dbReference type="ARBA" id="ARBA00023065"/>
    </source>
</evidence>
<dbReference type="AlphaFoldDB" id="A0A183HBE4"/>
<reference evidence="13" key="1">
    <citation type="submission" date="2016-06" db="UniProtKB">
        <authorList>
            <consortium name="WormBaseParasite"/>
        </authorList>
    </citation>
    <scope>IDENTIFICATION</scope>
</reference>
<dbReference type="GO" id="GO:0098719">
    <property type="term" value="P:sodium ion import across plasma membrane"/>
    <property type="evidence" value="ECO:0007669"/>
    <property type="project" value="TreeGrafter"/>
</dbReference>
<dbReference type="WBParaSite" id="OFLC_0000480501-mRNA-1">
    <property type="protein sequence ID" value="OFLC_0000480501-mRNA-1"/>
    <property type="gene ID" value="OFLC_0000480501"/>
</dbReference>
<dbReference type="Pfam" id="PF00999">
    <property type="entry name" value="Na_H_Exchanger"/>
    <property type="match status" value="1"/>
</dbReference>
<evidence type="ECO:0000256" key="3">
    <source>
        <dbReference type="ARBA" id="ARBA00022692"/>
    </source>
</evidence>
<accession>A0A183HBE4</accession>
<dbReference type="GO" id="GO:0051453">
    <property type="term" value="P:regulation of intracellular pH"/>
    <property type="evidence" value="ECO:0007669"/>
    <property type="project" value="TreeGrafter"/>
</dbReference>
<reference evidence="11 12" key="2">
    <citation type="submission" date="2018-11" db="EMBL/GenBank/DDBJ databases">
        <authorList>
            <consortium name="Pathogen Informatics"/>
        </authorList>
    </citation>
    <scope>NUCLEOTIDE SEQUENCE [LARGE SCALE GENOMIC DNA]</scope>
</reference>